<dbReference type="Gene3D" id="3.40.190.10">
    <property type="entry name" value="Periplasmic binding protein-like II"/>
    <property type="match status" value="2"/>
</dbReference>
<accession>A0ABT4BPY6</accession>
<dbReference type="RefSeq" id="WP_268056881.1">
    <property type="nucleotide sequence ID" value="NZ_JAPOHA010000001.1"/>
</dbReference>
<protein>
    <submittedName>
        <fullName evidence="2">Extracellular solute-binding protein</fullName>
    </submittedName>
</protein>
<name>A0ABT4BPY6_9FIRM</name>
<evidence type="ECO:0000313" key="3">
    <source>
        <dbReference type="Proteomes" id="UP001082703"/>
    </source>
</evidence>
<evidence type="ECO:0000313" key="2">
    <source>
        <dbReference type="EMBL" id="MCY1712874.1"/>
    </source>
</evidence>
<dbReference type="PROSITE" id="PS51257">
    <property type="entry name" value="PROKAR_LIPOPROTEIN"/>
    <property type="match status" value="1"/>
</dbReference>
<dbReference type="PANTHER" id="PTHR43649">
    <property type="entry name" value="ARABINOSE-BINDING PROTEIN-RELATED"/>
    <property type="match status" value="1"/>
</dbReference>
<dbReference type="Proteomes" id="UP001082703">
    <property type="component" value="Unassembled WGS sequence"/>
</dbReference>
<comment type="caution">
    <text evidence="2">The sequence shown here is derived from an EMBL/GenBank/DDBJ whole genome shotgun (WGS) entry which is preliminary data.</text>
</comment>
<dbReference type="EMBL" id="JAPOHA010000001">
    <property type="protein sequence ID" value="MCY1712874.1"/>
    <property type="molecule type" value="Genomic_DNA"/>
</dbReference>
<dbReference type="Pfam" id="PF01547">
    <property type="entry name" value="SBP_bac_1"/>
    <property type="match status" value="1"/>
</dbReference>
<keyword evidence="3" id="KW-1185">Reference proteome</keyword>
<keyword evidence="1" id="KW-0732">Signal</keyword>
<sequence>MKRLISLFLAVALCVGMTACSGSTGSQSGSSNSDGKKVEIRLLTRMAGTTKQVEIFKDIIKEFESKHPDAKVIDESQGDESSFNNKLKTDLSSGTLPNIFRIQGVANLGEYIDNGLIMDLDPVLKADPEWNKFVPGALSYYQVPGHNGTYAIPMESGLIGVYYNEALFKKAGIDSFPETWSQFKTAIQKLKAINVTPIALGAKTTYMAGHLHDQIFYKWMGTEAAKKLGSRDMKWTDPDVVKSLGFVKELNDMGAFPSGAAGISDDIVLSQFQKGQAGMIITGTWNISNFTNKKDCPAADDIKVAKFPSFDEKPQYKNEDMQVISPYMVNGKLTGKDKDYTIELLKMLTSKDAAKRFAEEASFLIPRTDVTLDTQKVNPLLLKNVELGKTSTGIAVDVFDFDPLASMQDTTRNAIVSMLVGSSPEQAAQQIQSEIDKSK</sequence>
<dbReference type="InterPro" id="IPR050490">
    <property type="entry name" value="Bact_solute-bd_prot1"/>
</dbReference>
<organism evidence="2 3">
    <name type="scientific">Caproiciproducens galactitolivorans</name>
    <dbReference type="NCBI Taxonomy" id="642589"/>
    <lineage>
        <taxon>Bacteria</taxon>
        <taxon>Bacillati</taxon>
        <taxon>Bacillota</taxon>
        <taxon>Clostridia</taxon>
        <taxon>Eubacteriales</taxon>
        <taxon>Acutalibacteraceae</taxon>
        <taxon>Caproiciproducens</taxon>
    </lineage>
</organism>
<evidence type="ECO:0000256" key="1">
    <source>
        <dbReference type="SAM" id="SignalP"/>
    </source>
</evidence>
<feature type="signal peptide" evidence="1">
    <location>
        <begin position="1"/>
        <end position="21"/>
    </location>
</feature>
<dbReference type="InterPro" id="IPR006059">
    <property type="entry name" value="SBP"/>
</dbReference>
<dbReference type="SUPFAM" id="SSF53850">
    <property type="entry name" value="Periplasmic binding protein-like II"/>
    <property type="match status" value="1"/>
</dbReference>
<feature type="chain" id="PRO_5047372653" evidence="1">
    <location>
        <begin position="22"/>
        <end position="439"/>
    </location>
</feature>
<proteinExistence type="predicted"/>
<gene>
    <name evidence="2" type="ORF">OUY18_01215</name>
</gene>
<reference evidence="2 3" key="1">
    <citation type="submission" date="2022-11" db="EMBL/GenBank/DDBJ databases">
        <authorList>
            <person name="Caiyu Z."/>
        </authorList>
    </citation>
    <scope>NUCLEOTIDE SEQUENCE [LARGE SCALE GENOMIC DNA]</scope>
    <source>
        <strain evidence="2 3">YR-4</strain>
    </source>
</reference>